<comment type="caution">
    <text evidence="1">The sequence shown here is derived from an EMBL/GenBank/DDBJ whole genome shotgun (WGS) entry which is preliminary data.</text>
</comment>
<protein>
    <submittedName>
        <fullName evidence="1">Uncharacterized protein</fullName>
    </submittedName>
</protein>
<keyword evidence="2" id="KW-1185">Reference proteome</keyword>
<gene>
    <name evidence="1" type="ORF">MNOR_LOCUS13649</name>
</gene>
<dbReference type="AlphaFoldDB" id="A0AAV2QM87"/>
<evidence type="ECO:0000313" key="2">
    <source>
        <dbReference type="Proteomes" id="UP001497623"/>
    </source>
</evidence>
<accession>A0AAV2QM87</accession>
<sequence>MTELKKVNFLVNLLIHNYKYYFVKKMMLLTTMIHSFIIEENLDIHDFYNPQDLQEALSPGASLGWVSPGAKVQGVTPSISSLREPPPRISTLGCVYIYLKYI</sequence>
<name>A0AAV2QM87_MEGNR</name>
<organism evidence="1 2">
    <name type="scientific">Meganyctiphanes norvegica</name>
    <name type="common">Northern krill</name>
    <name type="synonym">Thysanopoda norvegica</name>
    <dbReference type="NCBI Taxonomy" id="48144"/>
    <lineage>
        <taxon>Eukaryota</taxon>
        <taxon>Metazoa</taxon>
        <taxon>Ecdysozoa</taxon>
        <taxon>Arthropoda</taxon>
        <taxon>Crustacea</taxon>
        <taxon>Multicrustacea</taxon>
        <taxon>Malacostraca</taxon>
        <taxon>Eumalacostraca</taxon>
        <taxon>Eucarida</taxon>
        <taxon>Euphausiacea</taxon>
        <taxon>Euphausiidae</taxon>
        <taxon>Meganyctiphanes</taxon>
    </lineage>
</organism>
<dbReference type="Proteomes" id="UP001497623">
    <property type="component" value="Unassembled WGS sequence"/>
</dbReference>
<evidence type="ECO:0000313" key="1">
    <source>
        <dbReference type="EMBL" id="CAL4088857.1"/>
    </source>
</evidence>
<proteinExistence type="predicted"/>
<reference evidence="1 2" key="1">
    <citation type="submission" date="2024-05" db="EMBL/GenBank/DDBJ databases">
        <authorList>
            <person name="Wallberg A."/>
        </authorList>
    </citation>
    <scope>NUCLEOTIDE SEQUENCE [LARGE SCALE GENOMIC DNA]</scope>
</reference>
<dbReference type="EMBL" id="CAXKWB010007889">
    <property type="protein sequence ID" value="CAL4088857.1"/>
    <property type="molecule type" value="Genomic_DNA"/>
</dbReference>